<keyword evidence="4" id="KW-1185">Reference proteome</keyword>
<dbReference type="InterPro" id="IPR015797">
    <property type="entry name" value="NUDIX_hydrolase-like_dom_sf"/>
</dbReference>
<sequence length="136" mass="15456">MNPRSCALIVNDVKELLLVHRMKDEREYWVFPGGSIEKGETAEEAVIREIEEETSLSTSNIELVFEQSNEGRRESYFSIGAISGEVKLGNGPEQERQSSNNQYELIWVNMEKLENVNLQPVSAKEKVISLLRTGKL</sequence>
<dbReference type="EMBL" id="JBHRYN010000038">
    <property type="protein sequence ID" value="MFC3702850.1"/>
    <property type="molecule type" value="Genomic_DNA"/>
</dbReference>
<keyword evidence="1" id="KW-0378">Hydrolase</keyword>
<dbReference type="RefSeq" id="WP_290281911.1">
    <property type="nucleotide sequence ID" value="NZ_JAUFQI010000001.1"/>
</dbReference>
<dbReference type="PANTHER" id="PTHR43736:SF2">
    <property type="entry name" value="MUTT_NUDIX FAMILY PROTEIN"/>
    <property type="match status" value="1"/>
</dbReference>
<dbReference type="InterPro" id="IPR020476">
    <property type="entry name" value="Nudix_hydrolase"/>
</dbReference>
<evidence type="ECO:0000313" key="3">
    <source>
        <dbReference type="EMBL" id="MFC3702850.1"/>
    </source>
</evidence>
<feature type="domain" description="Nudix hydrolase" evidence="2">
    <location>
        <begin position="1"/>
        <end position="133"/>
    </location>
</feature>
<proteinExistence type="predicted"/>
<evidence type="ECO:0000313" key="4">
    <source>
        <dbReference type="Proteomes" id="UP001595710"/>
    </source>
</evidence>
<evidence type="ECO:0000256" key="1">
    <source>
        <dbReference type="ARBA" id="ARBA00022801"/>
    </source>
</evidence>
<dbReference type="Gene3D" id="3.90.79.10">
    <property type="entry name" value="Nucleoside Triphosphate Pyrophosphohydrolase"/>
    <property type="match status" value="1"/>
</dbReference>
<gene>
    <name evidence="3" type="ORF">ACFOND_14515</name>
</gene>
<accession>A0ABV7WYA2</accession>
<dbReference type="SUPFAM" id="SSF55811">
    <property type="entry name" value="Nudix"/>
    <property type="match status" value="1"/>
</dbReference>
<protein>
    <submittedName>
        <fullName evidence="3">NUDIX domain-containing protein</fullName>
    </submittedName>
</protein>
<organism evidence="3 4">
    <name type="scientific">Reinekea marina</name>
    <dbReference type="NCBI Taxonomy" id="1310421"/>
    <lineage>
        <taxon>Bacteria</taxon>
        <taxon>Pseudomonadati</taxon>
        <taxon>Pseudomonadota</taxon>
        <taxon>Gammaproteobacteria</taxon>
        <taxon>Oceanospirillales</taxon>
        <taxon>Saccharospirillaceae</taxon>
        <taxon>Reinekea</taxon>
    </lineage>
</organism>
<dbReference type="PRINTS" id="PR00502">
    <property type="entry name" value="NUDIXFAMILY"/>
</dbReference>
<dbReference type="Proteomes" id="UP001595710">
    <property type="component" value="Unassembled WGS sequence"/>
</dbReference>
<dbReference type="InterPro" id="IPR000086">
    <property type="entry name" value="NUDIX_hydrolase_dom"/>
</dbReference>
<dbReference type="PANTHER" id="PTHR43736">
    <property type="entry name" value="ADP-RIBOSE PYROPHOSPHATASE"/>
    <property type="match status" value="1"/>
</dbReference>
<evidence type="ECO:0000259" key="2">
    <source>
        <dbReference type="PROSITE" id="PS51462"/>
    </source>
</evidence>
<dbReference type="Pfam" id="PF00293">
    <property type="entry name" value="NUDIX"/>
    <property type="match status" value="1"/>
</dbReference>
<name>A0ABV7WYA2_9GAMM</name>
<comment type="caution">
    <text evidence="3">The sequence shown here is derived from an EMBL/GenBank/DDBJ whole genome shotgun (WGS) entry which is preliminary data.</text>
</comment>
<dbReference type="PROSITE" id="PS51462">
    <property type="entry name" value="NUDIX"/>
    <property type="match status" value="1"/>
</dbReference>
<reference evidence="4" key="1">
    <citation type="journal article" date="2019" name="Int. J. Syst. Evol. Microbiol.">
        <title>The Global Catalogue of Microorganisms (GCM) 10K type strain sequencing project: providing services to taxonomists for standard genome sequencing and annotation.</title>
        <authorList>
            <consortium name="The Broad Institute Genomics Platform"/>
            <consortium name="The Broad Institute Genome Sequencing Center for Infectious Disease"/>
            <person name="Wu L."/>
            <person name="Ma J."/>
        </authorList>
    </citation>
    <scope>NUCLEOTIDE SEQUENCE [LARGE SCALE GENOMIC DNA]</scope>
    <source>
        <strain evidence="4">CECT 8288</strain>
    </source>
</reference>